<keyword evidence="3" id="KW-1185">Reference proteome</keyword>
<dbReference type="InterPro" id="IPR037459">
    <property type="entry name" value="RhgT-like"/>
</dbReference>
<dbReference type="PANTHER" id="PTHR43695">
    <property type="entry name" value="PUTATIVE (AFU_ORTHOLOGUE AFUA_2G17250)-RELATED"/>
    <property type="match status" value="1"/>
</dbReference>
<dbReference type="Pfam" id="PF13472">
    <property type="entry name" value="Lipase_GDSL_2"/>
    <property type="match status" value="1"/>
</dbReference>
<evidence type="ECO:0000259" key="1">
    <source>
        <dbReference type="Pfam" id="PF13472"/>
    </source>
</evidence>
<feature type="domain" description="SGNH hydrolase-type esterase" evidence="1">
    <location>
        <begin position="70"/>
        <end position="257"/>
    </location>
</feature>
<dbReference type="SUPFAM" id="SSF52266">
    <property type="entry name" value="SGNH hydrolase"/>
    <property type="match status" value="1"/>
</dbReference>
<dbReference type="InterPro" id="IPR036514">
    <property type="entry name" value="SGNH_hydro_sf"/>
</dbReference>
<dbReference type="InterPro" id="IPR013830">
    <property type="entry name" value="SGNH_hydro"/>
</dbReference>
<dbReference type="Proteomes" id="UP001175227">
    <property type="component" value="Unassembled WGS sequence"/>
</dbReference>
<accession>A0AA39P9E8</accession>
<dbReference type="PANTHER" id="PTHR43695:SF2">
    <property type="entry name" value="PUTATIVE (AFU_ORTHOLOGUE AFUA_2G17250)-RELATED"/>
    <property type="match status" value="1"/>
</dbReference>
<evidence type="ECO:0000313" key="2">
    <source>
        <dbReference type="EMBL" id="KAK0480031.1"/>
    </source>
</evidence>
<dbReference type="EMBL" id="JAUEPR010000010">
    <property type="protein sequence ID" value="KAK0480031.1"/>
    <property type="molecule type" value="Genomic_DNA"/>
</dbReference>
<protein>
    <submittedName>
        <fullName evidence="2">SGNH hydrolase</fullName>
    </submittedName>
</protein>
<dbReference type="CDD" id="cd01821">
    <property type="entry name" value="Rhamnogalacturan_acetylesterase_like"/>
    <property type="match status" value="1"/>
</dbReference>
<proteinExistence type="predicted"/>
<dbReference type="AlphaFoldDB" id="A0AA39P9E8"/>
<dbReference type="Gene3D" id="3.40.50.1110">
    <property type="entry name" value="SGNH hydrolase"/>
    <property type="match status" value="1"/>
</dbReference>
<organism evidence="2 3">
    <name type="scientific">Armillaria novae-zelandiae</name>
    <dbReference type="NCBI Taxonomy" id="153914"/>
    <lineage>
        <taxon>Eukaryota</taxon>
        <taxon>Fungi</taxon>
        <taxon>Dikarya</taxon>
        <taxon>Basidiomycota</taxon>
        <taxon>Agaricomycotina</taxon>
        <taxon>Agaricomycetes</taxon>
        <taxon>Agaricomycetidae</taxon>
        <taxon>Agaricales</taxon>
        <taxon>Marasmiineae</taxon>
        <taxon>Physalacriaceae</taxon>
        <taxon>Armillaria</taxon>
    </lineage>
</organism>
<gene>
    <name evidence="2" type="ORF">IW261DRAFT_1475701</name>
</gene>
<sequence>MTVCSRRLDLKTVRYILRVISCDAIRTSKLRGNKSQSSPAMWMILATLVLVLRVSAFSPHSTAVPASFILIGDSTTANGTTPNSGGWGNGFCGSTNTSTPSSLEPDTPCINTAHNGATTGTFVADGFWNISVAAIRGEVAKGRRTYATIQFGHNDMKIADPESMGANLTIMVQEIRDLGAEPILITSLTRRSFNDNGTIADTLQLWADETILIAKQQRTHFLNLHEASIKYCEAIGPDASHRLNRLPDDNTHLNVNGTIVFGRMVADLMAASFRSFGLPIIENPPLTFNITHGIASY</sequence>
<name>A0AA39P9E8_9AGAR</name>
<comment type="caution">
    <text evidence="2">The sequence shown here is derived from an EMBL/GenBank/DDBJ whole genome shotgun (WGS) entry which is preliminary data.</text>
</comment>
<dbReference type="GO" id="GO:0016787">
    <property type="term" value="F:hydrolase activity"/>
    <property type="evidence" value="ECO:0007669"/>
    <property type="project" value="UniProtKB-KW"/>
</dbReference>
<evidence type="ECO:0000313" key="3">
    <source>
        <dbReference type="Proteomes" id="UP001175227"/>
    </source>
</evidence>
<reference evidence="2" key="1">
    <citation type="submission" date="2023-06" db="EMBL/GenBank/DDBJ databases">
        <authorList>
            <consortium name="Lawrence Berkeley National Laboratory"/>
            <person name="Ahrendt S."/>
            <person name="Sahu N."/>
            <person name="Indic B."/>
            <person name="Wong-Bajracharya J."/>
            <person name="Merenyi Z."/>
            <person name="Ke H.-M."/>
            <person name="Monk M."/>
            <person name="Kocsube S."/>
            <person name="Drula E."/>
            <person name="Lipzen A."/>
            <person name="Balint B."/>
            <person name="Henrissat B."/>
            <person name="Andreopoulos B."/>
            <person name="Martin F.M."/>
            <person name="Harder C.B."/>
            <person name="Rigling D."/>
            <person name="Ford K.L."/>
            <person name="Foster G.D."/>
            <person name="Pangilinan J."/>
            <person name="Papanicolaou A."/>
            <person name="Barry K."/>
            <person name="LaButti K."/>
            <person name="Viragh M."/>
            <person name="Koriabine M."/>
            <person name="Yan M."/>
            <person name="Riley R."/>
            <person name="Champramary S."/>
            <person name="Plett K.L."/>
            <person name="Tsai I.J."/>
            <person name="Slot J."/>
            <person name="Sipos G."/>
            <person name="Plett J."/>
            <person name="Nagy L.G."/>
            <person name="Grigoriev I.V."/>
        </authorList>
    </citation>
    <scope>NUCLEOTIDE SEQUENCE</scope>
    <source>
        <strain evidence="2">ICMP 16352</strain>
    </source>
</reference>
<keyword evidence="2" id="KW-0378">Hydrolase</keyword>